<dbReference type="RefSeq" id="WP_074201966.1">
    <property type="nucleotide sequence ID" value="NZ_FSRE01000005.1"/>
</dbReference>
<organism evidence="3 4">
    <name type="scientific">Sulfurivirga caldicuralii</name>
    <dbReference type="NCBI Taxonomy" id="364032"/>
    <lineage>
        <taxon>Bacteria</taxon>
        <taxon>Pseudomonadati</taxon>
        <taxon>Pseudomonadota</taxon>
        <taxon>Gammaproteobacteria</taxon>
        <taxon>Thiotrichales</taxon>
        <taxon>Piscirickettsiaceae</taxon>
        <taxon>Sulfurivirga</taxon>
    </lineage>
</organism>
<keyword evidence="2" id="KW-0812">Transmembrane</keyword>
<proteinExistence type="predicted"/>
<keyword evidence="4" id="KW-1185">Reference proteome</keyword>
<protein>
    <submittedName>
        <fullName evidence="3">TIGR03545 family protein</fullName>
    </submittedName>
</protein>
<feature type="coiled-coil region" evidence="1">
    <location>
        <begin position="157"/>
        <end position="258"/>
    </location>
</feature>
<feature type="transmembrane region" description="Helical" evidence="2">
    <location>
        <begin position="12"/>
        <end position="31"/>
    </location>
</feature>
<accession>A0A1N6HHR4</accession>
<name>A0A1N6HHR4_9GAMM</name>
<keyword evidence="1" id="KW-0175">Coiled coil</keyword>
<evidence type="ECO:0000256" key="2">
    <source>
        <dbReference type="SAM" id="Phobius"/>
    </source>
</evidence>
<reference evidence="3 4" key="1">
    <citation type="submission" date="2016-11" db="EMBL/GenBank/DDBJ databases">
        <authorList>
            <person name="Jaros S."/>
            <person name="Januszkiewicz K."/>
            <person name="Wedrychowicz H."/>
        </authorList>
    </citation>
    <scope>NUCLEOTIDE SEQUENCE [LARGE SCALE GENOMIC DNA]</scope>
    <source>
        <strain evidence="3 4">DSM 17737</strain>
    </source>
</reference>
<keyword evidence="2" id="KW-0472">Membrane</keyword>
<dbReference type="OrthoDB" id="5752177at2"/>
<dbReference type="Proteomes" id="UP000198461">
    <property type="component" value="Unassembled WGS sequence"/>
</dbReference>
<dbReference type="InterPro" id="IPR019934">
    <property type="entry name" value="CHP03545"/>
</dbReference>
<evidence type="ECO:0000313" key="3">
    <source>
        <dbReference type="EMBL" id="SIO19267.1"/>
    </source>
</evidence>
<evidence type="ECO:0000313" key="4">
    <source>
        <dbReference type="Proteomes" id="UP000198461"/>
    </source>
</evidence>
<dbReference type="EMBL" id="FSRE01000005">
    <property type="protein sequence ID" value="SIO19267.1"/>
    <property type="molecule type" value="Genomic_DNA"/>
</dbReference>
<sequence>MNRQQGSALKIFLIVLAIVAAVVVIGVKLIAPPIVKQKIEQEGSRNWGAEVNVADVDIHLFPIAATVSGIELTNPEKPQENLATIASVYGDPDIIATLQHDMKPILERVDVHGVKLHQPRKTPGKVTQKPDQLVIKTKALAAQGLPDFDHLKVPDAQTILKNEKLQTLEQAEKLKQQIADLQKQWQSIQKSLPSADVIKQYQQKLGSLQKGGLNPQALQEIQAIKADIEKQKQKLEQAKKLLAQVNDLKRQLAQLKSLPQKDLRRLQQKYSFNITGASNLVQTLIGGTLAQYLQVGAGWAQRLKARTAHKPDQGPSPAQDVLVRLFTLDGQLPSGQLQARADNVTLNQALYGVTTGYEVDFRHKAADKPVVVKGVLDLQNPSLAQLKALLEGVDIRFSDLKLFESPTLALAMKQAAASINGKVDVISWEKIQGEVGAHFEQVSMDLLKAQSPEVQRYLKPVLQSLKAFDIRVAVSGSLTAPKIQVKTDLDKYASKALQAVLQSEFKAVQAQLKDELMKRALGENQQLMQQLQPLLGAQGQVADLDKQLDSLLKTQLKQKLPGGVNLPGGIKLPF</sequence>
<gene>
    <name evidence="3" type="ORF">SAMN05443662_1693</name>
</gene>
<dbReference type="AlphaFoldDB" id="A0A1N6HHR4"/>
<dbReference type="STRING" id="364032.SAMN05443662_1693"/>
<keyword evidence="2" id="KW-1133">Transmembrane helix</keyword>
<dbReference type="NCBIfam" id="TIGR03545">
    <property type="entry name" value="TIGR03545 family protein"/>
    <property type="match status" value="1"/>
</dbReference>
<evidence type="ECO:0000256" key="1">
    <source>
        <dbReference type="SAM" id="Coils"/>
    </source>
</evidence>